<dbReference type="GO" id="GO:0000981">
    <property type="term" value="F:DNA-binding transcription factor activity, RNA polymerase II-specific"/>
    <property type="evidence" value="ECO:0007669"/>
    <property type="project" value="InterPro"/>
</dbReference>
<feature type="compositionally biased region" description="Low complexity" evidence="8">
    <location>
        <begin position="669"/>
        <end position="681"/>
    </location>
</feature>
<feature type="compositionally biased region" description="Gly residues" evidence="8">
    <location>
        <begin position="762"/>
        <end position="775"/>
    </location>
</feature>
<evidence type="ECO:0000256" key="5">
    <source>
        <dbReference type="ARBA" id="ARBA00023125"/>
    </source>
</evidence>
<protein>
    <recommendedName>
        <fullName evidence="9">Zn(2)-C6 fungal-type domain-containing protein</fullName>
    </recommendedName>
</protein>
<accession>A0A1Y2G4Y3</accession>
<feature type="compositionally biased region" description="Pro residues" evidence="8">
    <location>
        <begin position="687"/>
        <end position="702"/>
    </location>
</feature>
<dbReference type="PANTHER" id="PTHR31313:SF81">
    <property type="entry name" value="TY1 ENHANCER ACTIVATOR"/>
    <property type="match status" value="1"/>
</dbReference>
<dbReference type="PANTHER" id="PTHR31313">
    <property type="entry name" value="TY1 ENHANCER ACTIVATOR"/>
    <property type="match status" value="1"/>
</dbReference>
<dbReference type="InParanoid" id="A0A1Y2G4Y3"/>
<sequence length="775" mass="84546">MEGYENGAEQPHSHLTYSSLASHGSAPPVASTSSGSGRPASSRVTSGGDNPAPALDKDGQPMPVKKKRKQLVACDSCRLRRVKCDKSEKGEADCTECSKKGINCTDSYVKSKPKVVRTGKLIQQARKMFGGGDTSAPTTEGVDDVEGVLESKPSLPIMHLSEARLVTSELGLAISDHLVQTYLQVFQGQCHVVDWQAFSRNWDAAGRNSDRLSPSNECLALVIQAWGARFSDNPLVLGQEGAKTLPKLDDLREHVGRDFTEVGNRREKFARAMVDRALKKIDEKGALRKASAATCSALLLVEFLLTWENGPRDGTNYGRHMLVSVVEHLRSMSDASTYVSDDPEETPLPPEQVSGGTLLWMCYSRDALSSALVGRVVSMSSEDLAMFSDLLAVTPHVTEIMSSVTSTIPPVLSGLAVVSVFRHLTTLIRTCAARVTGPMAQRARLDEAAVREIWQEIEQSKRYGAIFRESVSKVDWGPTPPKTESWFRDLTVMRAQLLLAMHRCIVDRLEAEQADPRAEQRDPGFHLYLEGLQRVKIESDKKLLDASREFALLARSYSTSLVHACSLGCEYATEYLHHLVSMPAWEEGGVQGWTWANKHEEINWLIDALKILGWSWSGYNLAIDNARNALRASSAAQTDYIRARSAQAAAVPSGVPRYTPSPFAPASQYPSPTSTVYSSYPPAMPPPINDWRSAPPPPPPQQSYPTAGADFADSHLLHNPAFTGSYPPADPYSSNSMRYGDGQRFGDDDSKDGLASFKMRQGDGGSGGAWGGSSV</sequence>
<keyword evidence="3" id="KW-0862">Zinc</keyword>
<dbReference type="PROSITE" id="PS00463">
    <property type="entry name" value="ZN2_CY6_FUNGAL_1"/>
    <property type="match status" value="1"/>
</dbReference>
<feature type="compositionally biased region" description="Low complexity" evidence="8">
    <location>
        <begin position="30"/>
        <end position="43"/>
    </location>
</feature>
<name>A0A1Y2G4Y3_9BASI</name>
<dbReference type="PROSITE" id="PS50048">
    <property type="entry name" value="ZN2_CY6_FUNGAL_2"/>
    <property type="match status" value="1"/>
</dbReference>
<keyword evidence="6" id="KW-0804">Transcription</keyword>
<dbReference type="Gene3D" id="4.10.240.10">
    <property type="entry name" value="Zn(2)-C6 fungal-type DNA-binding domain"/>
    <property type="match status" value="1"/>
</dbReference>
<keyword evidence="4" id="KW-0805">Transcription regulation</keyword>
<dbReference type="Proteomes" id="UP000193467">
    <property type="component" value="Unassembled WGS sequence"/>
</dbReference>
<proteinExistence type="predicted"/>
<feature type="compositionally biased region" description="Polar residues" evidence="8">
    <location>
        <begin position="13"/>
        <end position="22"/>
    </location>
</feature>
<keyword evidence="7" id="KW-0539">Nucleus</keyword>
<dbReference type="SMART" id="SM00066">
    <property type="entry name" value="GAL4"/>
    <property type="match status" value="1"/>
</dbReference>
<comment type="subcellular location">
    <subcellularLocation>
        <location evidence="1">Nucleus</location>
    </subcellularLocation>
</comment>
<evidence type="ECO:0000256" key="6">
    <source>
        <dbReference type="ARBA" id="ARBA00023163"/>
    </source>
</evidence>
<evidence type="ECO:0000256" key="7">
    <source>
        <dbReference type="ARBA" id="ARBA00023242"/>
    </source>
</evidence>
<evidence type="ECO:0000256" key="3">
    <source>
        <dbReference type="ARBA" id="ARBA00022833"/>
    </source>
</evidence>
<evidence type="ECO:0000256" key="2">
    <source>
        <dbReference type="ARBA" id="ARBA00022723"/>
    </source>
</evidence>
<dbReference type="GO" id="GO:0003677">
    <property type="term" value="F:DNA binding"/>
    <property type="evidence" value="ECO:0007669"/>
    <property type="project" value="UniProtKB-KW"/>
</dbReference>
<evidence type="ECO:0000313" key="10">
    <source>
        <dbReference type="EMBL" id="ORY91562.1"/>
    </source>
</evidence>
<keyword evidence="11" id="KW-1185">Reference proteome</keyword>
<dbReference type="InterPro" id="IPR051615">
    <property type="entry name" value="Transcr_Regulatory_Elem"/>
</dbReference>
<dbReference type="GO" id="GO:0008270">
    <property type="term" value="F:zinc ion binding"/>
    <property type="evidence" value="ECO:0007669"/>
    <property type="project" value="InterPro"/>
</dbReference>
<keyword evidence="5" id="KW-0238">DNA-binding</keyword>
<comment type="caution">
    <text evidence="10">The sequence shown here is derived from an EMBL/GenBank/DDBJ whole genome shotgun (WGS) entry which is preliminary data.</text>
</comment>
<feature type="region of interest" description="Disordered" evidence="8">
    <location>
        <begin position="687"/>
        <end position="775"/>
    </location>
</feature>
<evidence type="ECO:0000256" key="8">
    <source>
        <dbReference type="SAM" id="MobiDB-lite"/>
    </source>
</evidence>
<evidence type="ECO:0000259" key="9">
    <source>
        <dbReference type="PROSITE" id="PS50048"/>
    </source>
</evidence>
<keyword evidence="2" id="KW-0479">Metal-binding</keyword>
<dbReference type="CDD" id="cd00067">
    <property type="entry name" value="GAL4"/>
    <property type="match status" value="1"/>
</dbReference>
<dbReference type="InterPro" id="IPR036864">
    <property type="entry name" value="Zn2-C6_fun-type_DNA-bd_sf"/>
</dbReference>
<dbReference type="OrthoDB" id="39175at2759"/>
<evidence type="ECO:0000256" key="4">
    <source>
        <dbReference type="ARBA" id="ARBA00023015"/>
    </source>
</evidence>
<evidence type="ECO:0000313" key="11">
    <source>
        <dbReference type="Proteomes" id="UP000193467"/>
    </source>
</evidence>
<gene>
    <name evidence="10" type="ORF">BCR35DRAFT_298760</name>
</gene>
<feature type="domain" description="Zn(2)-C6 fungal-type" evidence="9">
    <location>
        <begin position="73"/>
        <end position="106"/>
    </location>
</feature>
<dbReference type="STRING" id="106004.A0A1Y2G4Y3"/>
<dbReference type="EMBL" id="MCGR01000002">
    <property type="protein sequence ID" value="ORY91562.1"/>
    <property type="molecule type" value="Genomic_DNA"/>
</dbReference>
<evidence type="ECO:0000256" key="1">
    <source>
        <dbReference type="ARBA" id="ARBA00004123"/>
    </source>
</evidence>
<dbReference type="SUPFAM" id="SSF57701">
    <property type="entry name" value="Zn2/Cys6 DNA-binding domain"/>
    <property type="match status" value="1"/>
</dbReference>
<reference evidence="10 11" key="1">
    <citation type="submission" date="2016-07" db="EMBL/GenBank/DDBJ databases">
        <title>Pervasive Adenine N6-methylation of Active Genes in Fungi.</title>
        <authorList>
            <consortium name="DOE Joint Genome Institute"/>
            <person name="Mondo S.J."/>
            <person name="Dannebaum R.O."/>
            <person name="Kuo R.C."/>
            <person name="Labutti K."/>
            <person name="Haridas S."/>
            <person name="Kuo A."/>
            <person name="Salamov A."/>
            <person name="Ahrendt S.R."/>
            <person name="Lipzen A."/>
            <person name="Sullivan W."/>
            <person name="Andreopoulos W.B."/>
            <person name="Clum A."/>
            <person name="Lindquist E."/>
            <person name="Daum C."/>
            <person name="Ramamoorthy G.K."/>
            <person name="Gryganskyi A."/>
            <person name="Culley D."/>
            <person name="Magnuson J.K."/>
            <person name="James T.Y."/>
            <person name="O'Malley M.A."/>
            <person name="Stajich J.E."/>
            <person name="Spatafora J.W."/>
            <person name="Visel A."/>
            <person name="Grigoriev I.V."/>
        </authorList>
    </citation>
    <scope>NUCLEOTIDE SEQUENCE [LARGE SCALE GENOMIC DNA]</scope>
    <source>
        <strain evidence="10 11">62-1032</strain>
    </source>
</reference>
<feature type="region of interest" description="Disordered" evidence="8">
    <location>
        <begin position="1"/>
        <end position="67"/>
    </location>
</feature>
<organism evidence="10 11">
    <name type="scientific">Leucosporidium creatinivorum</name>
    <dbReference type="NCBI Taxonomy" id="106004"/>
    <lineage>
        <taxon>Eukaryota</taxon>
        <taxon>Fungi</taxon>
        <taxon>Dikarya</taxon>
        <taxon>Basidiomycota</taxon>
        <taxon>Pucciniomycotina</taxon>
        <taxon>Microbotryomycetes</taxon>
        <taxon>Leucosporidiales</taxon>
        <taxon>Leucosporidium</taxon>
    </lineage>
</organism>
<feature type="region of interest" description="Disordered" evidence="8">
    <location>
        <begin position="662"/>
        <end position="681"/>
    </location>
</feature>
<dbReference type="GO" id="GO:0005634">
    <property type="term" value="C:nucleus"/>
    <property type="evidence" value="ECO:0007669"/>
    <property type="project" value="UniProtKB-SubCell"/>
</dbReference>
<dbReference type="Pfam" id="PF00172">
    <property type="entry name" value="Zn_clus"/>
    <property type="match status" value="1"/>
</dbReference>
<dbReference type="CDD" id="cd12148">
    <property type="entry name" value="fungal_TF_MHR"/>
    <property type="match status" value="1"/>
</dbReference>
<dbReference type="InterPro" id="IPR001138">
    <property type="entry name" value="Zn2Cys6_DnaBD"/>
</dbReference>
<dbReference type="AlphaFoldDB" id="A0A1Y2G4Y3"/>